<reference evidence="2 4" key="2">
    <citation type="submission" date="2018-06" db="EMBL/GenBank/DDBJ databases">
        <authorList>
            <consortium name="Pathogen Informatics"/>
            <person name="Doyle S."/>
        </authorList>
    </citation>
    <scope>NUCLEOTIDE SEQUENCE [LARGE SCALE GENOMIC DNA]</scope>
    <source>
        <strain evidence="2 4">NCTC11413</strain>
    </source>
</reference>
<evidence type="ECO:0000313" key="2">
    <source>
        <dbReference type="EMBL" id="STO37588.1"/>
    </source>
</evidence>
<dbReference type="EMBL" id="UGGZ01000001">
    <property type="protein sequence ID" value="STO37588.1"/>
    <property type="molecule type" value="Genomic_DNA"/>
</dbReference>
<sequence length="83" mass="9897">MVLYWTKKKLIKDGYTHYGSLWGIPCYIKDLESEAPTITAAYWIPDWVLTVADSIVFFMESIIYRYDPYYEPCFKIRIKGEIK</sequence>
<evidence type="ECO:0000313" key="3">
    <source>
        <dbReference type="Proteomes" id="UP000030526"/>
    </source>
</evidence>
<dbReference type="RefSeq" id="WP_018346247.1">
    <property type="nucleotide sequence ID" value="NZ_CP103874.1"/>
</dbReference>
<reference evidence="1 3" key="1">
    <citation type="submission" date="2014-08" db="EMBL/GenBank/DDBJ databases">
        <title>Chaperone-usher fimbriae in a diverse selection of Gallibacterium genomes.</title>
        <authorList>
            <person name="Kudirkiene E."/>
            <person name="Bager R.J."/>
            <person name="Johnson T.J."/>
            <person name="Bojesen A.M."/>
        </authorList>
    </citation>
    <scope>NUCLEOTIDE SEQUENCE [LARGE SCALE GENOMIC DNA]</scope>
    <source>
        <strain evidence="1 3">20558/3kl.</strain>
    </source>
</reference>
<proteinExistence type="predicted"/>
<dbReference type="Proteomes" id="UP000030526">
    <property type="component" value="Unassembled WGS sequence"/>
</dbReference>
<dbReference type="EMBL" id="JPXS01000015">
    <property type="protein sequence ID" value="KGQ33191.1"/>
    <property type="molecule type" value="Genomic_DNA"/>
</dbReference>
<evidence type="ECO:0000313" key="1">
    <source>
        <dbReference type="EMBL" id="KGQ33191.1"/>
    </source>
</evidence>
<gene>
    <name evidence="1" type="ORF">JP32_03005</name>
    <name evidence="2" type="ORF">NCTC11413_00701</name>
</gene>
<dbReference type="AlphaFoldDB" id="A0A0A2XLL2"/>
<protein>
    <submittedName>
        <fullName evidence="1">Uncharacterized protein</fullName>
    </submittedName>
</protein>
<evidence type="ECO:0000313" key="4">
    <source>
        <dbReference type="Proteomes" id="UP000254232"/>
    </source>
</evidence>
<dbReference type="Proteomes" id="UP000254232">
    <property type="component" value="Unassembled WGS sequence"/>
</dbReference>
<accession>A0A0A2XLL2</accession>
<name>A0A0A2XLL2_9PAST</name>
<organism evidence="1 3">
    <name type="scientific">Gallibacterium anatis</name>
    <dbReference type="NCBI Taxonomy" id="750"/>
    <lineage>
        <taxon>Bacteria</taxon>
        <taxon>Pseudomonadati</taxon>
        <taxon>Pseudomonadota</taxon>
        <taxon>Gammaproteobacteria</taxon>
        <taxon>Pasteurellales</taxon>
        <taxon>Pasteurellaceae</taxon>
        <taxon>Gallibacterium</taxon>
    </lineage>
</organism>